<evidence type="ECO:0000313" key="3">
    <source>
        <dbReference type="EMBL" id="MVT45019.1"/>
    </source>
</evidence>
<dbReference type="InterPro" id="IPR050272">
    <property type="entry name" value="Isochorismatase-like_hydrls"/>
</dbReference>
<name>A0A6N8JKT6_9BACT</name>
<dbReference type="Pfam" id="PF00857">
    <property type="entry name" value="Isochorismatase"/>
    <property type="match status" value="1"/>
</dbReference>
<dbReference type="OrthoDB" id="9785724at2"/>
<accession>A0A6N8JKT6</accession>
<evidence type="ECO:0000259" key="2">
    <source>
        <dbReference type="Pfam" id="PF00857"/>
    </source>
</evidence>
<dbReference type="PANTHER" id="PTHR43540:SF1">
    <property type="entry name" value="ISOCHORISMATASE HYDROLASE"/>
    <property type="match status" value="1"/>
</dbReference>
<evidence type="ECO:0000256" key="1">
    <source>
        <dbReference type="ARBA" id="ARBA00022801"/>
    </source>
</evidence>
<dbReference type="SUPFAM" id="SSF52499">
    <property type="entry name" value="Isochorismatase-like hydrolases"/>
    <property type="match status" value="1"/>
</dbReference>
<dbReference type="InterPro" id="IPR000868">
    <property type="entry name" value="Isochorismatase-like_dom"/>
</dbReference>
<comment type="caution">
    <text evidence="3">The sequence shown here is derived from an EMBL/GenBank/DDBJ whole genome shotgun (WGS) entry which is preliminary data.</text>
</comment>
<feature type="domain" description="Isochorismatase-like" evidence="2">
    <location>
        <begin position="5"/>
        <end position="171"/>
    </location>
</feature>
<dbReference type="GO" id="GO:0016787">
    <property type="term" value="F:hydrolase activity"/>
    <property type="evidence" value="ECO:0007669"/>
    <property type="project" value="UniProtKB-KW"/>
</dbReference>
<keyword evidence="1" id="KW-0378">Hydrolase</keyword>
<dbReference type="InterPro" id="IPR036380">
    <property type="entry name" value="Isochorismatase-like_sf"/>
</dbReference>
<dbReference type="CDD" id="cd00431">
    <property type="entry name" value="cysteine_hydrolases"/>
    <property type="match status" value="1"/>
</dbReference>
<sequence>MEQNTALLVMDMQTAILSNLSDSSIVKSNVAKAIANARSKKIPVIYVIVGFRSGAPEASVKQREMYGKIDMDEFLKIDPSVAPLAGEIIVTKRRVSAFSGSDLEIVLRAQGIQHIVLTGVATGGVVLSTVREASDKDYNITVLDDCCADRDEEVHRVLTTKIFPRQVEVLTQGKWSEK</sequence>
<gene>
    <name evidence="3" type="ORF">GO495_30810</name>
</gene>
<reference evidence="3 4" key="1">
    <citation type="submission" date="2019-12" db="EMBL/GenBank/DDBJ databases">
        <title>The draft genomic sequence of strain Chitinophaga oryziterrae JCM 16595.</title>
        <authorList>
            <person name="Zhang X."/>
        </authorList>
    </citation>
    <scope>NUCLEOTIDE SEQUENCE [LARGE SCALE GENOMIC DNA]</scope>
    <source>
        <strain evidence="3 4">JCM 16595</strain>
    </source>
</reference>
<proteinExistence type="predicted"/>
<protein>
    <submittedName>
        <fullName evidence="3">Isochorismatase family protein</fullName>
    </submittedName>
</protein>
<evidence type="ECO:0000313" key="4">
    <source>
        <dbReference type="Proteomes" id="UP000468388"/>
    </source>
</evidence>
<dbReference type="PANTHER" id="PTHR43540">
    <property type="entry name" value="PEROXYUREIDOACRYLATE/UREIDOACRYLATE AMIDOHYDROLASE-RELATED"/>
    <property type="match status" value="1"/>
</dbReference>
<organism evidence="3 4">
    <name type="scientific">Chitinophaga oryziterrae</name>
    <dbReference type="NCBI Taxonomy" id="1031224"/>
    <lineage>
        <taxon>Bacteria</taxon>
        <taxon>Pseudomonadati</taxon>
        <taxon>Bacteroidota</taxon>
        <taxon>Chitinophagia</taxon>
        <taxon>Chitinophagales</taxon>
        <taxon>Chitinophagaceae</taxon>
        <taxon>Chitinophaga</taxon>
    </lineage>
</organism>
<dbReference type="EMBL" id="WRXO01000015">
    <property type="protein sequence ID" value="MVT45019.1"/>
    <property type="molecule type" value="Genomic_DNA"/>
</dbReference>
<dbReference type="Gene3D" id="3.40.50.850">
    <property type="entry name" value="Isochorismatase-like"/>
    <property type="match status" value="1"/>
</dbReference>
<dbReference type="Proteomes" id="UP000468388">
    <property type="component" value="Unassembled WGS sequence"/>
</dbReference>
<keyword evidence="4" id="KW-1185">Reference proteome</keyword>
<dbReference type="AlphaFoldDB" id="A0A6N8JKT6"/>
<dbReference type="RefSeq" id="WP_157303806.1">
    <property type="nucleotide sequence ID" value="NZ_BAAAZB010000018.1"/>
</dbReference>